<evidence type="ECO:0000313" key="1">
    <source>
        <dbReference type="EMBL" id="GAA4329268.1"/>
    </source>
</evidence>
<sequence length="311" mass="34114">MAAPMQALTEPLLNKSFADCSPGELRQLTEQYPYFAPAHFLLLKKLDPASEEYRIQYQKAILYFHDPLSFELLLNRELVPGTTAPEPDAPSGIAAAEPEVTQPEPAGITAEEGALPVSSEEHEGAEPVALEMPEIPEPDAQVAPPLLSDELTEGRDEIADEEVAAPPPADEPASLPSFSIDLSAPPKGDLSFEPFHTVDYFASQGIKLTAAEEVPRDKFGKQLKSFTDWLKTMKRLPEAATPDPLDTKTDEKVDHLADDSVQQADIVTESMAEVWLKQGNKRKAAQIYRKLSLLHPAKSAYFADKINSLND</sequence>
<protein>
    <recommendedName>
        <fullName evidence="3">Tetratricopeptide repeat protein</fullName>
    </recommendedName>
</protein>
<dbReference type="Proteomes" id="UP001501725">
    <property type="component" value="Unassembled WGS sequence"/>
</dbReference>
<name>A0ABP8GSI2_9BACT</name>
<gene>
    <name evidence="1" type="ORF">GCM10023184_19700</name>
</gene>
<keyword evidence="2" id="KW-1185">Reference proteome</keyword>
<organism evidence="1 2">
    <name type="scientific">Flaviaesturariibacter amylovorans</name>
    <dbReference type="NCBI Taxonomy" id="1084520"/>
    <lineage>
        <taxon>Bacteria</taxon>
        <taxon>Pseudomonadati</taxon>
        <taxon>Bacteroidota</taxon>
        <taxon>Chitinophagia</taxon>
        <taxon>Chitinophagales</taxon>
        <taxon>Chitinophagaceae</taxon>
        <taxon>Flaviaestuariibacter</taxon>
    </lineage>
</organism>
<dbReference type="RefSeq" id="WP_345255442.1">
    <property type="nucleotide sequence ID" value="NZ_BAABGY010000007.1"/>
</dbReference>
<evidence type="ECO:0000313" key="2">
    <source>
        <dbReference type="Proteomes" id="UP001501725"/>
    </source>
</evidence>
<reference evidence="2" key="1">
    <citation type="journal article" date="2019" name="Int. J. Syst. Evol. Microbiol.">
        <title>The Global Catalogue of Microorganisms (GCM) 10K type strain sequencing project: providing services to taxonomists for standard genome sequencing and annotation.</title>
        <authorList>
            <consortium name="The Broad Institute Genomics Platform"/>
            <consortium name="The Broad Institute Genome Sequencing Center for Infectious Disease"/>
            <person name="Wu L."/>
            <person name="Ma J."/>
        </authorList>
    </citation>
    <scope>NUCLEOTIDE SEQUENCE [LARGE SCALE GENOMIC DNA]</scope>
    <source>
        <strain evidence="2">JCM 17919</strain>
    </source>
</reference>
<comment type="caution">
    <text evidence="1">The sequence shown here is derived from an EMBL/GenBank/DDBJ whole genome shotgun (WGS) entry which is preliminary data.</text>
</comment>
<dbReference type="EMBL" id="BAABGY010000007">
    <property type="protein sequence ID" value="GAA4329268.1"/>
    <property type="molecule type" value="Genomic_DNA"/>
</dbReference>
<proteinExistence type="predicted"/>
<evidence type="ECO:0008006" key="3">
    <source>
        <dbReference type="Google" id="ProtNLM"/>
    </source>
</evidence>
<accession>A0ABP8GSI2</accession>